<evidence type="ECO:0000313" key="2">
    <source>
        <dbReference type="EMBL" id="OAM75887.1"/>
    </source>
</evidence>
<evidence type="ECO:0000259" key="1">
    <source>
        <dbReference type="Pfam" id="PF04073"/>
    </source>
</evidence>
<dbReference type="EMBL" id="LVVY01000103">
    <property type="protein sequence ID" value="OAM75887.1"/>
    <property type="molecule type" value="Genomic_DNA"/>
</dbReference>
<feature type="domain" description="YbaK/aminoacyl-tRNA synthetase-associated" evidence="1">
    <location>
        <begin position="25"/>
        <end position="141"/>
    </location>
</feature>
<dbReference type="GO" id="GO:0002161">
    <property type="term" value="F:aminoacyl-tRNA deacylase activity"/>
    <property type="evidence" value="ECO:0007669"/>
    <property type="project" value="InterPro"/>
</dbReference>
<dbReference type="OrthoDB" id="9798760at2"/>
<proteinExistence type="predicted"/>
<dbReference type="STRING" id="1770058.A3840_14045"/>
<dbReference type="InterPro" id="IPR036754">
    <property type="entry name" value="YbaK/aa-tRNA-synt-asso_dom_sf"/>
</dbReference>
<gene>
    <name evidence="2" type="ORF">A3840_14045</name>
</gene>
<reference evidence="2 3" key="1">
    <citation type="submission" date="2016-03" db="EMBL/GenBank/DDBJ databases">
        <title>Genome sequencing of Devosia sp. S37.</title>
        <authorList>
            <person name="Mohd Nor M."/>
        </authorList>
    </citation>
    <scope>NUCLEOTIDE SEQUENCE [LARGE SCALE GENOMIC DNA]</scope>
    <source>
        <strain evidence="2 3">S37</strain>
    </source>
</reference>
<accession>A0A178HTB1</accession>
<comment type="caution">
    <text evidence="2">The sequence shown here is derived from an EMBL/GenBank/DDBJ whole genome shotgun (WGS) entry which is preliminary data.</text>
</comment>
<dbReference type="SUPFAM" id="SSF55826">
    <property type="entry name" value="YbaK/ProRS associated domain"/>
    <property type="match status" value="1"/>
</dbReference>
<keyword evidence="3" id="KW-1185">Reference proteome</keyword>
<dbReference type="PANTHER" id="PTHR30411:SF1">
    <property type="entry name" value="CYTOPLASMIC PROTEIN"/>
    <property type="match status" value="1"/>
</dbReference>
<dbReference type="InterPro" id="IPR007214">
    <property type="entry name" value="YbaK/aa-tRNA-synth-assoc-dom"/>
</dbReference>
<name>A0A178HTB1_9HYPH</name>
<dbReference type="PANTHER" id="PTHR30411">
    <property type="entry name" value="CYTOPLASMIC PROTEIN"/>
    <property type="match status" value="1"/>
</dbReference>
<evidence type="ECO:0000313" key="3">
    <source>
        <dbReference type="Proteomes" id="UP000078389"/>
    </source>
</evidence>
<dbReference type="CDD" id="cd04333">
    <property type="entry name" value="ProX_deacylase"/>
    <property type="match status" value="1"/>
</dbReference>
<sequence>MSLQSVRDDLAARAPDLTVIVTEASTATVQLAAAVHGVEPGQIAKTLCIRVKDEEFLLVTRGDARLDNQKSKAAFGGRPRMLGAEDVERLTSHKVGGVCPFGLPAPLPIFLDTSLKIYDLVIPAGGDTHASVKLDLARLAELCGSRWVDACQMPE</sequence>
<dbReference type="AlphaFoldDB" id="A0A178HTB1"/>
<dbReference type="Proteomes" id="UP000078389">
    <property type="component" value="Unassembled WGS sequence"/>
</dbReference>
<organism evidence="2 3">
    <name type="scientific">Devosia elaeis</name>
    <dbReference type="NCBI Taxonomy" id="1770058"/>
    <lineage>
        <taxon>Bacteria</taxon>
        <taxon>Pseudomonadati</taxon>
        <taxon>Pseudomonadota</taxon>
        <taxon>Alphaproteobacteria</taxon>
        <taxon>Hyphomicrobiales</taxon>
        <taxon>Devosiaceae</taxon>
        <taxon>Devosia</taxon>
    </lineage>
</organism>
<protein>
    <submittedName>
        <fullName evidence="2">Cys-tRNA(Pro)/cys-tRNA(Cys) deacylase</fullName>
    </submittedName>
</protein>
<dbReference type="Gene3D" id="3.90.960.10">
    <property type="entry name" value="YbaK/aminoacyl-tRNA synthetase-associated domain"/>
    <property type="match status" value="1"/>
</dbReference>
<dbReference type="RefSeq" id="WP_067458019.1">
    <property type="nucleotide sequence ID" value="NZ_LVVY01000103.1"/>
</dbReference>
<dbReference type="Pfam" id="PF04073">
    <property type="entry name" value="tRNA_edit"/>
    <property type="match status" value="1"/>
</dbReference>